<dbReference type="AlphaFoldDB" id="J5K6H9"/>
<keyword evidence="3 6" id="KW-0560">Oxidoreductase</keyword>
<dbReference type="Gene3D" id="3.50.50.60">
    <property type="entry name" value="FAD/NAD(P)-binding domain"/>
    <property type="match status" value="1"/>
</dbReference>
<feature type="domain" description="Amine oxidase" evidence="7">
    <location>
        <begin position="26"/>
        <end position="443"/>
    </location>
</feature>
<evidence type="ECO:0000256" key="5">
    <source>
        <dbReference type="PIRSR" id="PIRSR601613-1"/>
    </source>
</evidence>
<evidence type="ECO:0000256" key="6">
    <source>
        <dbReference type="RuleBase" id="RU362067"/>
    </source>
</evidence>
<accession>J5K6H9</accession>
<keyword evidence="9" id="KW-1185">Reference proteome</keyword>
<evidence type="ECO:0000256" key="4">
    <source>
        <dbReference type="ARBA" id="ARBA00048448"/>
    </source>
</evidence>
<proteinExistence type="inferred from homology"/>
<dbReference type="EC" id="1.4.3.-" evidence="6"/>
<evidence type="ECO:0000259" key="7">
    <source>
        <dbReference type="Pfam" id="PF01593"/>
    </source>
</evidence>
<dbReference type="SUPFAM" id="SSF54373">
    <property type="entry name" value="FAD-linked reductases, C-terminal domain"/>
    <property type="match status" value="1"/>
</dbReference>
<evidence type="ECO:0000313" key="9">
    <source>
        <dbReference type="Proteomes" id="UP000002762"/>
    </source>
</evidence>
<dbReference type="SUPFAM" id="SSF51905">
    <property type="entry name" value="FAD/NAD(P)-binding domain"/>
    <property type="match status" value="1"/>
</dbReference>
<dbReference type="Pfam" id="PF01593">
    <property type="entry name" value="Amino_oxidase"/>
    <property type="match status" value="1"/>
</dbReference>
<dbReference type="GO" id="GO:0097621">
    <property type="term" value="F:monoamine oxidase activity"/>
    <property type="evidence" value="ECO:0007669"/>
    <property type="project" value="UniProtKB-EC"/>
</dbReference>
<evidence type="ECO:0000256" key="2">
    <source>
        <dbReference type="ARBA" id="ARBA00005995"/>
    </source>
</evidence>
<sequence>MTQLAQDTLAKIPARAADVIVVGAGVSGLYAAYKLQQSGISCIVLEASGRVGGPTSTNNHYNSEKHPRTHALATEFSLLDESRPRQGKTVLEGFEPFEHHEQPALDAKDAASLCQVQQGILDTLSRQSNVCHAEMTVQELVSLYGATGTVKKLANMWTRTVFGLSSHNVSASQFLSHCASCGGLLTLLDNINGCGDDFAISESSQQIAAALAQRLSPGTIRLEQKVTHVERARGTTCRIYTETGDVFVGSKVALAGSLPMCGALQITPSIAMAAEWEAMRDEQGFSTSVDVVFDHPWWQQRGLSGYAQGLTGPISQVRPTEIEMDGLLHSLSCQLSGEQARGMWLWLMSEEERETFIIQHLDTIFGGDMPRAVQIIEKDENPLVSGQKSLNIAAAKKAGVDGDDVWARPQGNIHFAGADTSIMWKGHVEGALEAGERAAAEILAVLDTLNAVEFAPRL</sequence>
<dbReference type="InParanoid" id="J5K6H9"/>
<dbReference type="HOGENOM" id="CLU_004498_0_3_1"/>
<reference evidence="8 9" key="1">
    <citation type="journal article" date="2012" name="Sci. Rep.">
        <title>Genomic perspectives on the evolution of fungal entomopathogenicity in Beauveria bassiana.</title>
        <authorList>
            <person name="Xiao G."/>
            <person name="Ying S.H."/>
            <person name="Zheng P."/>
            <person name="Wang Z.L."/>
            <person name="Zhang S."/>
            <person name="Xie X.Q."/>
            <person name="Shang Y."/>
            <person name="St Leger R.J."/>
            <person name="Zhao G.P."/>
            <person name="Wang C."/>
            <person name="Feng M.G."/>
        </authorList>
    </citation>
    <scope>NUCLEOTIDE SEQUENCE [LARGE SCALE GENOMIC DNA]</scope>
    <source>
        <strain evidence="8 9">ARSEF 2860</strain>
    </source>
</reference>
<feature type="binding site" evidence="5">
    <location>
        <begin position="46"/>
        <end position="47"/>
    </location>
    <ligand>
        <name>FAD</name>
        <dbReference type="ChEBI" id="CHEBI:57692"/>
    </ligand>
</feature>
<comment type="cofactor">
    <cofactor evidence="1 6">
        <name>FAD</name>
        <dbReference type="ChEBI" id="CHEBI:57692"/>
    </cofactor>
</comment>
<dbReference type="PANTHER" id="PTHR43563">
    <property type="entry name" value="AMINE OXIDASE"/>
    <property type="match status" value="1"/>
</dbReference>
<comment type="catalytic activity">
    <reaction evidence="4">
        <text>a secondary aliphatic amine + O2 + H2O = a primary amine + an aldehyde + H2O2</text>
        <dbReference type="Rhea" id="RHEA:26414"/>
        <dbReference type="ChEBI" id="CHEBI:15377"/>
        <dbReference type="ChEBI" id="CHEBI:15379"/>
        <dbReference type="ChEBI" id="CHEBI:16240"/>
        <dbReference type="ChEBI" id="CHEBI:17478"/>
        <dbReference type="ChEBI" id="CHEBI:58855"/>
        <dbReference type="ChEBI" id="CHEBI:65296"/>
        <dbReference type="EC" id="1.4.3.4"/>
    </reaction>
</comment>
<keyword evidence="6" id="KW-0274">FAD</keyword>
<organism evidence="8 9">
    <name type="scientific">Beauveria bassiana (strain ARSEF 2860)</name>
    <name type="common">White muscardine disease fungus</name>
    <name type="synonym">Tritirachium shiotae</name>
    <dbReference type="NCBI Taxonomy" id="655819"/>
    <lineage>
        <taxon>Eukaryota</taxon>
        <taxon>Fungi</taxon>
        <taxon>Dikarya</taxon>
        <taxon>Ascomycota</taxon>
        <taxon>Pezizomycotina</taxon>
        <taxon>Sordariomycetes</taxon>
        <taxon>Hypocreomycetidae</taxon>
        <taxon>Hypocreales</taxon>
        <taxon>Cordycipitaceae</taxon>
        <taxon>Beauveria</taxon>
    </lineage>
</organism>
<gene>
    <name evidence="8" type="ORF">BBA_01656</name>
</gene>
<dbReference type="GeneID" id="19884668"/>
<dbReference type="PANTHER" id="PTHR43563:SF14">
    <property type="entry name" value="AMINE OXIDASE"/>
    <property type="match status" value="1"/>
</dbReference>
<feature type="binding site" evidence="5">
    <location>
        <position position="27"/>
    </location>
    <ligand>
        <name>FAD</name>
        <dbReference type="ChEBI" id="CHEBI:57692"/>
    </ligand>
</feature>
<evidence type="ECO:0000256" key="1">
    <source>
        <dbReference type="ARBA" id="ARBA00001974"/>
    </source>
</evidence>
<dbReference type="InterPro" id="IPR036188">
    <property type="entry name" value="FAD/NAD-bd_sf"/>
</dbReference>
<dbReference type="InterPro" id="IPR050703">
    <property type="entry name" value="Flavin_MAO"/>
</dbReference>
<dbReference type="EMBL" id="JH725152">
    <property type="protein sequence ID" value="EJP69691.1"/>
    <property type="molecule type" value="Genomic_DNA"/>
</dbReference>
<dbReference type="OrthoDB" id="5046242at2759"/>
<evidence type="ECO:0000313" key="8">
    <source>
        <dbReference type="EMBL" id="EJP69691.1"/>
    </source>
</evidence>
<evidence type="ECO:0000256" key="3">
    <source>
        <dbReference type="ARBA" id="ARBA00023002"/>
    </source>
</evidence>
<feature type="binding site" evidence="5">
    <location>
        <position position="226"/>
    </location>
    <ligand>
        <name>FAD</name>
        <dbReference type="ChEBI" id="CHEBI:57692"/>
    </ligand>
</feature>
<protein>
    <recommendedName>
        <fullName evidence="6">Amine oxidase</fullName>
        <ecNumber evidence="6">1.4.3.-</ecNumber>
    </recommendedName>
</protein>
<dbReference type="InterPro" id="IPR001613">
    <property type="entry name" value="Flavin_amine_oxidase"/>
</dbReference>
<dbReference type="Proteomes" id="UP000002762">
    <property type="component" value="Unassembled WGS sequence"/>
</dbReference>
<dbReference type="PRINTS" id="PR00757">
    <property type="entry name" value="AMINEOXDASEF"/>
</dbReference>
<dbReference type="STRING" id="655819.J5K6H9"/>
<dbReference type="RefSeq" id="XP_008594975.1">
    <property type="nucleotide sequence ID" value="XM_008596753.1"/>
</dbReference>
<keyword evidence="6" id="KW-0285">Flavoprotein</keyword>
<name>J5K6H9_BEAB2</name>
<comment type="similarity">
    <text evidence="2 6">Belongs to the flavin monoamine oxidase family.</text>
</comment>
<dbReference type="InterPro" id="IPR002937">
    <property type="entry name" value="Amino_oxidase"/>
</dbReference>